<organism evidence="1">
    <name type="scientific">Rhizophora mucronata</name>
    <name type="common">Asiatic mangrove</name>
    <dbReference type="NCBI Taxonomy" id="61149"/>
    <lineage>
        <taxon>Eukaryota</taxon>
        <taxon>Viridiplantae</taxon>
        <taxon>Streptophyta</taxon>
        <taxon>Embryophyta</taxon>
        <taxon>Tracheophyta</taxon>
        <taxon>Spermatophyta</taxon>
        <taxon>Magnoliopsida</taxon>
        <taxon>eudicotyledons</taxon>
        <taxon>Gunneridae</taxon>
        <taxon>Pentapetalae</taxon>
        <taxon>rosids</taxon>
        <taxon>fabids</taxon>
        <taxon>Malpighiales</taxon>
        <taxon>Rhizophoraceae</taxon>
        <taxon>Rhizophora</taxon>
    </lineage>
</organism>
<evidence type="ECO:0000313" key="1">
    <source>
        <dbReference type="EMBL" id="MBX63974.1"/>
    </source>
</evidence>
<reference evidence="1" key="1">
    <citation type="submission" date="2018-02" db="EMBL/GenBank/DDBJ databases">
        <title>Rhizophora mucronata_Transcriptome.</title>
        <authorList>
            <person name="Meera S.P."/>
            <person name="Sreeshan A."/>
            <person name="Augustine A."/>
        </authorList>
    </citation>
    <scope>NUCLEOTIDE SEQUENCE</scope>
    <source>
        <tissue evidence="1">Leaf</tissue>
    </source>
</reference>
<protein>
    <submittedName>
        <fullName evidence="1">Uncharacterized protein</fullName>
    </submittedName>
</protein>
<name>A0A2P2QAM1_RHIMU</name>
<sequence length="43" mass="5160">MNIYLFGTFANQIHQKEGWKDVLQQKNKTPILHNMENERNSNE</sequence>
<proteinExistence type="predicted"/>
<dbReference type="AlphaFoldDB" id="A0A2P2QAM1"/>
<accession>A0A2P2QAM1</accession>
<dbReference type="EMBL" id="GGEC01083490">
    <property type="protein sequence ID" value="MBX63974.1"/>
    <property type="molecule type" value="Transcribed_RNA"/>
</dbReference>